<sequence length="218" mass="25168">MTPGKTLIERKNEAKHLMDSLFHAEMKKYPGERTKLKNKLRRIKTRIDHLSAEDWQQAESILLKLDKIVQNSHSWWHGFQEFFRQMKCRDNSYETLRNTLLFSLAFITLFSSLFPRQFCLLLLAYAESEGSSESTLQHIEQECEMINSRSLSENSLFLVNVMLLGVGLIGSLVTYPFLAKKESSILLNNSFFLTLPHPNHAMTSPNNSPKANLFTNEP</sequence>
<evidence type="ECO:0000313" key="3">
    <source>
        <dbReference type="Proteomes" id="UP000054729"/>
    </source>
</evidence>
<dbReference type="AlphaFoldDB" id="A0A0W1A5H1"/>
<dbReference type="PATRIC" id="fig|66969.6.peg.2511"/>
<proteinExistence type="predicted"/>
<evidence type="ECO:0000313" key="2">
    <source>
        <dbReference type="EMBL" id="KTD76587.1"/>
    </source>
</evidence>
<comment type="caution">
    <text evidence="2">The sequence shown here is derived from an EMBL/GenBank/DDBJ whole genome shotgun (WGS) entry which is preliminary data.</text>
</comment>
<accession>A0A0W1A5H1</accession>
<keyword evidence="1" id="KW-0812">Transmembrane</keyword>
<protein>
    <submittedName>
        <fullName evidence="2">Uncharacterized protein</fullName>
    </submittedName>
</protein>
<evidence type="ECO:0000256" key="1">
    <source>
        <dbReference type="SAM" id="Phobius"/>
    </source>
</evidence>
<keyword evidence="1" id="KW-1133">Transmembrane helix</keyword>
<organism evidence="2 3">
    <name type="scientific">Legionella waltersii</name>
    <dbReference type="NCBI Taxonomy" id="66969"/>
    <lineage>
        <taxon>Bacteria</taxon>
        <taxon>Pseudomonadati</taxon>
        <taxon>Pseudomonadota</taxon>
        <taxon>Gammaproteobacteria</taxon>
        <taxon>Legionellales</taxon>
        <taxon>Legionellaceae</taxon>
        <taxon>Legionella</taxon>
    </lineage>
</organism>
<keyword evidence="3" id="KW-1185">Reference proteome</keyword>
<dbReference type="RefSeq" id="WP_058480932.1">
    <property type="nucleotide sequence ID" value="NZ_CAAAIQ010000001.1"/>
</dbReference>
<dbReference type="Proteomes" id="UP000054729">
    <property type="component" value="Unassembled WGS sequence"/>
</dbReference>
<feature type="transmembrane region" description="Helical" evidence="1">
    <location>
        <begin position="99"/>
        <end position="126"/>
    </location>
</feature>
<keyword evidence="1" id="KW-0472">Membrane</keyword>
<feature type="transmembrane region" description="Helical" evidence="1">
    <location>
        <begin position="157"/>
        <end position="178"/>
    </location>
</feature>
<reference evidence="2 3" key="1">
    <citation type="submission" date="2015-11" db="EMBL/GenBank/DDBJ databases">
        <title>Genomic analysis of 38 Legionella species identifies large and diverse effector repertoires.</title>
        <authorList>
            <person name="Burstein D."/>
            <person name="Amaro F."/>
            <person name="Zusman T."/>
            <person name="Lifshitz Z."/>
            <person name="Cohen O."/>
            <person name="Gilbert J.A."/>
            <person name="Pupko T."/>
            <person name="Shuman H.A."/>
            <person name="Segal G."/>
        </authorList>
    </citation>
    <scope>NUCLEOTIDE SEQUENCE [LARGE SCALE GENOMIC DNA]</scope>
    <source>
        <strain evidence="2 3">ATCC 51914</strain>
    </source>
</reference>
<dbReference type="EMBL" id="LNZB01000051">
    <property type="protein sequence ID" value="KTD76587.1"/>
    <property type="molecule type" value="Genomic_DNA"/>
</dbReference>
<name>A0A0W1A5H1_9GAMM</name>
<gene>
    <name evidence="2" type="ORF">Lwal_2309</name>
</gene>